<evidence type="ECO:0000313" key="3">
    <source>
        <dbReference type="Proteomes" id="UP001341840"/>
    </source>
</evidence>
<sequence length="63" mass="7178">RRTELERDVTGDDGAPGGVDNARRRQLLARDDVRRGEQWMTRRQLLTQAFDGLKGRDRGAGVR</sequence>
<feature type="compositionally biased region" description="Basic and acidic residues" evidence="1">
    <location>
        <begin position="1"/>
        <end position="10"/>
    </location>
</feature>
<dbReference type="Proteomes" id="UP001341840">
    <property type="component" value="Unassembled WGS sequence"/>
</dbReference>
<dbReference type="EMBL" id="JASCZI010151083">
    <property type="protein sequence ID" value="MED6168958.1"/>
    <property type="molecule type" value="Genomic_DNA"/>
</dbReference>
<organism evidence="2 3">
    <name type="scientific">Stylosanthes scabra</name>
    <dbReference type="NCBI Taxonomy" id="79078"/>
    <lineage>
        <taxon>Eukaryota</taxon>
        <taxon>Viridiplantae</taxon>
        <taxon>Streptophyta</taxon>
        <taxon>Embryophyta</taxon>
        <taxon>Tracheophyta</taxon>
        <taxon>Spermatophyta</taxon>
        <taxon>Magnoliopsida</taxon>
        <taxon>eudicotyledons</taxon>
        <taxon>Gunneridae</taxon>
        <taxon>Pentapetalae</taxon>
        <taxon>rosids</taxon>
        <taxon>fabids</taxon>
        <taxon>Fabales</taxon>
        <taxon>Fabaceae</taxon>
        <taxon>Papilionoideae</taxon>
        <taxon>50 kb inversion clade</taxon>
        <taxon>dalbergioids sensu lato</taxon>
        <taxon>Dalbergieae</taxon>
        <taxon>Pterocarpus clade</taxon>
        <taxon>Stylosanthes</taxon>
    </lineage>
</organism>
<accession>A0ABU6V924</accession>
<reference evidence="2 3" key="1">
    <citation type="journal article" date="2023" name="Plants (Basel)">
        <title>Bridging the Gap: Combining Genomics and Transcriptomics Approaches to Understand Stylosanthes scabra, an Orphan Legume from the Brazilian Caatinga.</title>
        <authorList>
            <person name="Ferreira-Neto J.R.C."/>
            <person name="da Silva M.D."/>
            <person name="Binneck E."/>
            <person name="de Melo N.F."/>
            <person name="da Silva R.H."/>
            <person name="de Melo A.L.T.M."/>
            <person name="Pandolfi V."/>
            <person name="Bustamante F.O."/>
            <person name="Brasileiro-Vidal A.C."/>
            <person name="Benko-Iseppon A.M."/>
        </authorList>
    </citation>
    <scope>NUCLEOTIDE SEQUENCE [LARGE SCALE GENOMIC DNA]</scope>
    <source>
        <tissue evidence="2">Leaves</tissue>
    </source>
</reference>
<evidence type="ECO:0000256" key="1">
    <source>
        <dbReference type="SAM" id="MobiDB-lite"/>
    </source>
</evidence>
<keyword evidence="3" id="KW-1185">Reference proteome</keyword>
<gene>
    <name evidence="2" type="ORF">PIB30_016876</name>
</gene>
<evidence type="ECO:0000313" key="2">
    <source>
        <dbReference type="EMBL" id="MED6168958.1"/>
    </source>
</evidence>
<protein>
    <submittedName>
        <fullName evidence="2">Uncharacterized protein</fullName>
    </submittedName>
</protein>
<feature type="region of interest" description="Disordered" evidence="1">
    <location>
        <begin position="1"/>
        <end position="24"/>
    </location>
</feature>
<comment type="caution">
    <text evidence="2">The sequence shown here is derived from an EMBL/GenBank/DDBJ whole genome shotgun (WGS) entry which is preliminary data.</text>
</comment>
<proteinExistence type="predicted"/>
<feature type="non-terminal residue" evidence="2">
    <location>
        <position position="1"/>
    </location>
</feature>
<name>A0ABU6V924_9FABA</name>